<keyword evidence="1" id="KW-0378">Hydrolase</keyword>
<protein>
    <submittedName>
        <fullName evidence="1">Alpha/beta fold family hydrolase</fullName>
    </submittedName>
</protein>
<dbReference type="Proteomes" id="UP000034032">
    <property type="component" value="Unassembled WGS sequence"/>
</dbReference>
<dbReference type="InterPro" id="IPR029058">
    <property type="entry name" value="AB_hydrolase_fold"/>
</dbReference>
<dbReference type="SUPFAM" id="SSF53474">
    <property type="entry name" value="alpha/beta-Hydrolases"/>
    <property type="match status" value="1"/>
</dbReference>
<dbReference type="PANTHER" id="PTHR15394">
    <property type="entry name" value="SERINE HYDROLASE RBBP9"/>
    <property type="match status" value="1"/>
</dbReference>
<accession>A0A0G1NDE2</accession>
<name>A0A0G1NDE2_9BACT</name>
<sequence length="182" mass="20591">MKNVVILHGTSETKESFWFPWLTKELEKRGYAVSLPPLPNPDTPDLKDWLPTALKENYTSKTVLIGHSAGGPLGLSVLENIDVKIKQAIIVAGYARPKGKDKEPEKILQNSYDWQKIKNNVEEIIFINSDNDPWGCNDEEGRYMLNQIGKGKLVIPKGEGHMGSDTFNQPYKEFPLLLRLIE</sequence>
<dbReference type="AlphaFoldDB" id="A0A0G1NDE2"/>
<dbReference type="GO" id="GO:0016787">
    <property type="term" value="F:hydrolase activity"/>
    <property type="evidence" value="ECO:0007669"/>
    <property type="project" value="UniProtKB-KW"/>
</dbReference>
<dbReference type="PANTHER" id="PTHR15394:SF3">
    <property type="entry name" value="SERINE HYDROLASE RBBP9"/>
    <property type="match status" value="1"/>
</dbReference>
<dbReference type="InterPro" id="IPR010662">
    <property type="entry name" value="RBBP9/YdeN"/>
</dbReference>
<dbReference type="EMBL" id="LCJR01000010">
    <property type="protein sequence ID" value="KKT82199.1"/>
    <property type="molecule type" value="Genomic_DNA"/>
</dbReference>
<organism evidence="1 2">
    <name type="scientific">Candidatus Yanofskybacteria bacterium GW2011_GWA2_44_9</name>
    <dbReference type="NCBI Taxonomy" id="1619025"/>
    <lineage>
        <taxon>Bacteria</taxon>
        <taxon>Candidatus Yanofskyibacteriota</taxon>
    </lineage>
</organism>
<proteinExistence type="predicted"/>
<comment type="caution">
    <text evidence="1">The sequence shown here is derived from an EMBL/GenBank/DDBJ whole genome shotgun (WGS) entry which is preliminary data.</text>
</comment>
<evidence type="ECO:0000313" key="2">
    <source>
        <dbReference type="Proteomes" id="UP000034032"/>
    </source>
</evidence>
<evidence type="ECO:0000313" key="1">
    <source>
        <dbReference type="EMBL" id="KKT82199.1"/>
    </source>
</evidence>
<gene>
    <name evidence="1" type="ORF">UW79_C0010G0036</name>
</gene>
<reference evidence="1 2" key="1">
    <citation type="journal article" date="2015" name="Nature">
        <title>rRNA introns, odd ribosomes, and small enigmatic genomes across a large radiation of phyla.</title>
        <authorList>
            <person name="Brown C.T."/>
            <person name="Hug L.A."/>
            <person name="Thomas B.C."/>
            <person name="Sharon I."/>
            <person name="Castelle C.J."/>
            <person name="Singh A."/>
            <person name="Wilkins M.J."/>
            <person name="Williams K.H."/>
            <person name="Banfield J.F."/>
        </authorList>
    </citation>
    <scope>NUCLEOTIDE SEQUENCE [LARGE SCALE GENOMIC DNA]</scope>
</reference>
<dbReference type="Gene3D" id="3.40.50.1820">
    <property type="entry name" value="alpha/beta hydrolase"/>
    <property type="match status" value="1"/>
</dbReference>
<dbReference type="Pfam" id="PF06821">
    <property type="entry name" value="Ser_hydrolase"/>
    <property type="match status" value="1"/>
</dbReference>